<gene>
    <name evidence="2" type="ORF">CIHG_00241</name>
</gene>
<evidence type="ECO:0000313" key="2">
    <source>
        <dbReference type="EMBL" id="KMU82459.1"/>
    </source>
</evidence>
<accession>A0A0J8RES5</accession>
<organism evidence="2 3">
    <name type="scientific">Coccidioides immitis H538.4</name>
    <dbReference type="NCBI Taxonomy" id="396776"/>
    <lineage>
        <taxon>Eukaryota</taxon>
        <taxon>Fungi</taxon>
        <taxon>Dikarya</taxon>
        <taxon>Ascomycota</taxon>
        <taxon>Pezizomycotina</taxon>
        <taxon>Eurotiomycetes</taxon>
        <taxon>Eurotiomycetidae</taxon>
        <taxon>Onygenales</taxon>
        <taxon>Onygenaceae</taxon>
        <taxon>Coccidioides</taxon>
    </lineage>
</organism>
<proteinExistence type="predicted"/>
<sequence>MAYSGIPSRSEVENTFSSLSFVFVARPHHSHVVACSAWPAPRRRGPAIQLNPVDDSFFKVARPSYLGPPTEGGSFSNNRASRTKHGEGRYQYNTTTMTLRNLKSATNFTT</sequence>
<evidence type="ECO:0000256" key="1">
    <source>
        <dbReference type="SAM" id="MobiDB-lite"/>
    </source>
</evidence>
<name>A0A0J8RES5_COCIT</name>
<feature type="region of interest" description="Disordered" evidence="1">
    <location>
        <begin position="68"/>
        <end position="95"/>
    </location>
</feature>
<dbReference type="VEuPathDB" id="FungiDB:CIHG_00241"/>
<reference evidence="3" key="1">
    <citation type="journal article" date="2010" name="Genome Res.">
        <title>Population genomic sequencing of Coccidioides fungi reveals recent hybridization and transposon control.</title>
        <authorList>
            <person name="Neafsey D.E."/>
            <person name="Barker B.M."/>
            <person name="Sharpton T.J."/>
            <person name="Stajich J.E."/>
            <person name="Park D.J."/>
            <person name="Whiston E."/>
            <person name="Hung C.-Y."/>
            <person name="McMahan C."/>
            <person name="White J."/>
            <person name="Sykes S."/>
            <person name="Heiman D."/>
            <person name="Young S."/>
            <person name="Zeng Q."/>
            <person name="Abouelleil A."/>
            <person name="Aftuck L."/>
            <person name="Bessette D."/>
            <person name="Brown A."/>
            <person name="FitzGerald M."/>
            <person name="Lui A."/>
            <person name="Macdonald J.P."/>
            <person name="Priest M."/>
            <person name="Orbach M.J."/>
            <person name="Galgiani J.N."/>
            <person name="Kirkland T.N."/>
            <person name="Cole G.T."/>
            <person name="Birren B.W."/>
            <person name="Henn M.R."/>
            <person name="Taylor J.W."/>
            <person name="Rounsley S.D."/>
        </authorList>
    </citation>
    <scope>NUCLEOTIDE SEQUENCE [LARGE SCALE GENOMIC DNA]</scope>
    <source>
        <strain evidence="3">H538.4</strain>
    </source>
</reference>
<dbReference type="EMBL" id="DS016981">
    <property type="protein sequence ID" value="KMU82459.1"/>
    <property type="molecule type" value="Genomic_DNA"/>
</dbReference>
<evidence type="ECO:0000313" key="3">
    <source>
        <dbReference type="Proteomes" id="UP000054563"/>
    </source>
</evidence>
<dbReference type="Proteomes" id="UP000054563">
    <property type="component" value="Unassembled WGS sequence"/>
</dbReference>
<protein>
    <submittedName>
        <fullName evidence="2">Uncharacterized protein</fullName>
    </submittedName>
</protein>
<dbReference type="AlphaFoldDB" id="A0A0J8RES5"/>